<evidence type="ECO:0000256" key="1">
    <source>
        <dbReference type="ARBA" id="ARBA00004173"/>
    </source>
</evidence>
<feature type="domain" description="Small ribosomal subunit protein mS41 SAM" evidence="6">
    <location>
        <begin position="83"/>
        <end position="152"/>
    </location>
</feature>
<reference evidence="7" key="1">
    <citation type="submission" date="2021-03" db="EMBL/GenBank/DDBJ databases">
        <title>Draft genome sequence of rust myrtle Austropuccinia psidii MF-1, a brazilian biotype.</title>
        <authorList>
            <person name="Quecine M.C."/>
            <person name="Pachon D.M.R."/>
            <person name="Bonatelli M.L."/>
            <person name="Correr F.H."/>
            <person name="Franceschini L.M."/>
            <person name="Leite T.F."/>
            <person name="Margarido G.R.A."/>
            <person name="Almeida C.A."/>
            <person name="Ferrarezi J.A."/>
            <person name="Labate C.A."/>
        </authorList>
    </citation>
    <scope>NUCLEOTIDE SEQUENCE</scope>
    <source>
        <strain evidence="7">MF-1</strain>
    </source>
</reference>
<gene>
    <name evidence="7" type="ORF">O181_003563</name>
</gene>
<dbReference type="AlphaFoldDB" id="A0A9Q3BEN7"/>
<comment type="subcellular location">
    <subcellularLocation>
        <location evidence="1">Mitochondrion</location>
    </subcellularLocation>
</comment>
<name>A0A9Q3BEN7_9BASI</name>
<dbReference type="GO" id="GO:0005739">
    <property type="term" value="C:mitochondrion"/>
    <property type="evidence" value="ECO:0007669"/>
    <property type="project" value="UniProtKB-SubCell"/>
</dbReference>
<evidence type="ECO:0000256" key="3">
    <source>
        <dbReference type="ARBA" id="ARBA00023128"/>
    </source>
</evidence>
<dbReference type="InterPro" id="IPR039603">
    <property type="entry name" value="Ribosomal_mS41"/>
</dbReference>
<accession>A0A9Q3BEN7</accession>
<dbReference type="EMBL" id="AVOT02000641">
    <property type="protein sequence ID" value="MBW0463848.1"/>
    <property type="molecule type" value="Genomic_DNA"/>
</dbReference>
<sequence length="191" mass="21926">MTTKFWISSRCNHRLSILSSINLSIASSSKTKLIRFNSTQTNNSTQSINHSTTNISTQANESSNSKSQQSTFRPFINKPSPPRIPKPHHGIETVERFLDSLRRPVLMELSNKIKDWDQLFNLKRKDLIEDGTLSVARERRYLLRSLELFRQGLDPKAFSVGDRKPKKFRGWGPRVQHGKRLRGEPSGRVVV</sequence>
<dbReference type="InterPro" id="IPR019083">
    <property type="entry name" value="SAM_Ribosomal_mS41"/>
</dbReference>
<feature type="compositionally biased region" description="Polar residues" evidence="5">
    <location>
        <begin position="38"/>
        <end position="72"/>
    </location>
</feature>
<evidence type="ECO:0000259" key="6">
    <source>
        <dbReference type="Pfam" id="PF09597"/>
    </source>
</evidence>
<evidence type="ECO:0000313" key="8">
    <source>
        <dbReference type="Proteomes" id="UP000765509"/>
    </source>
</evidence>
<feature type="region of interest" description="Disordered" evidence="5">
    <location>
        <begin position="38"/>
        <end position="89"/>
    </location>
</feature>
<proteinExistence type="inferred from homology"/>
<dbReference type="OrthoDB" id="18595at2759"/>
<comment type="caution">
    <text evidence="7">The sequence shown here is derived from an EMBL/GenBank/DDBJ whole genome shotgun (WGS) entry which is preliminary data.</text>
</comment>
<dbReference type="Pfam" id="PF09597">
    <property type="entry name" value="SAM_Ribosomal_mS41"/>
    <property type="match status" value="1"/>
</dbReference>
<evidence type="ECO:0000313" key="7">
    <source>
        <dbReference type="EMBL" id="MBW0463848.1"/>
    </source>
</evidence>
<evidence type="ECO:0000256" key="2">
    <source>
        <dbReference type="ARBA" id="ARBA00010492"/>
    </source>
</evidence>
<dbReference type="PANTHER" id="PTHR28235">
    <property type="entry name" value="PROTEIN FYV4, MITOCHONDRIAL"/>
    <property type="match status" value="1"/>
</dbReference>
<dbReference type="PANTHER" id="PTHR28235:SF1">
    <property type="entry name" value="SMALL RIBOSOMAL SUBUNIT PROTEIN MS41"/>
    <property type="match status" value="1"/>
</dbReference>
<comment type="similarity">
    <text evidence="2">Belongs to the mitochondrion-specific ribosomal protein mS41 family.</text>
</comment>
<evidence type="ECO:0000256" key="5">
    <source>
        <dbReference type="SAM" id="MobiDB-lite"/>
    </source>
</evidence>
<protein>
    <recommendedName>
        <fullName evidence="4">Small ribosomal subunit protein mS41</fullName>
    </recommendedName>
</protein>
<organism evidence="7 8">
    <name type="scientific">Austropuccinia psidii MF-1</name>
    <dbReference type="NCBI Taxonomy" id="1389203"/>
    <lineage>
        <taxon>Eukaryota</taxon>
        <taxon>Fungi</taxon>
        <taxon>Dikarya</taxon>
        <taxon>Basidiomycota</taxon>
        <taxon>Pucciniomycotina</taxon>
        <taxon>Pucciniomycetes</taxon>
        <taxon>Pucciniales</taxon>
        <taxon>Sphaerophragmiaceae</taxon>
        <taxon>Austropuccinia</taxon>
    </lineage>
</organism>
<evidence type="ECO:0000256" key="4">
    <source>
        <dbReference type="ARBA" id="ARBA00035129"/>
    </source>
</evidence>
<feature type="region of interest" description="Disordered" evidence="5">
    <location>
        <begin position="169"/>
        <end position="191"/>
    </location>
</feature>
<keyword evidence="3" id="KW-0496">Mitochondrion</keyword>
<keyword evidence="8" id="KW-1185">Reference proteome</keyword>
<dbReference type="Proteomes" id="UP000765509">
    <property type="component" value="Unassembled WGS sequence"/>
</dbReference>